<proteinExistence type="predicted"/>
<protein>
    <submittedName>
        <fullName evidence="1">Uncharacterized protein</fullName>
    </submittedName>
</protein>
<organism evidence="1 2">
    <name type="scientific">Microbulbifer okhotskensis</name>
    <dbReference type="NCBI Taxonomy" id="2926617"/>
    <lineage>
        <taxon>Bacteria</taxon>
        <taxon>Pseudomonadati</taxon>
        <taxon>Pseudomonadota</taxon>
        <taxon>Gammaproteobacteria</taxon>
        <taxon>Cellvibrionales</taxon>
        <taxon>Microbulbiferaceae</taxon>
        <taxon>Microbulbifer</taxon>
    </lineage>
</organism>
<dbReference type="EMBL" id="JALBWM010000093">
    <property type="protein sequence ID" value="MCO1335943.1"/>
    <property type="molecule type" value="Genomic_DNA"/>
</dbReference>
<name>A0A9X2EUW3_9GAMM</name>
<keyword evidence="2" id="KW-1185">Reference proteome</keyword>
<reference evidence="1" key="1">
    <citation type="journal article" date="2022" name="Arch. Microbiol.">
        <title>Microbulbifer okhotskensis sp. nov., isolated from a deep bottom sediment of the Okhotsk Sea.</title>
        <authorList>
            <person name="Romanenko L."/>
            <person name="Kurilenko V."/>
            <person name="Otstavnykh N."/>
            <person name="Velansky P."/>
            <person name="Isaeva M."/>
            <person name="Mikhailov V."/>
        </authorList>
    </citation>
    <scope>NUCLEOTIDE SEQUENCE</scope>
    <source>
        <strain evidence="1">OS29</strain>
    </source>
</reference>
<comment type="caution">
    <text evidence="1">The sequence shown here is derived from an EMBL/GenBank/DDBJ whole genome shotgun (WGS) entry which is preliminary data.</text>
</comment>
<accession>A0A9X2EUW3</accession>
<sequence>MHINYADWIPAEYIETSVLKVINERVFILELIRNWLINSFYANTKTYKNNSGFNRHIFAHAKSDLWQNPSNFFRAIGVIQAMAFIECFAVEGNQVSIFPPNYDENSESLRQEVFACLNFQAIKKQLIVSQQISNNLPFNPTS</sequence>
<evidence type="ECO:0000313" key="1">
    <source>
        <dbReference type="EMBL" id="MCO1335943.1"/>
    </source>
</evidence>
<evidence type="ECO:0000313" key="2">
    <source>
        <dbReference type="Proteomes" id="UP001139028"/>
    </source>
</evidence>
<dbReference type="RefSeq" id="WP_252471138.1">
    <property type="nucleotide sequence ID" value="NZ_JALBWM010000093.1"/>
</dbReference>
<dbReference type="AlphaFoldDB" id="A0A9X2EUW3"/>
<dbReference type="Proteomes" id="UP001139028">
    <property type="component" value="Unassembled WGS sequence"/>
</dbReference>
<gene>
    <name evidence="1" type="ORF">MO867_16540</name>
</gene>